<reference evidence="2" key="1">
    <citation type="journal article" date="2013" name="Nat. Genet.">
        <title>The draft genomes of soft-shell turtle and green sea turtle yield insights into the development and evolution of the turtle-specific body plan.</title>
        <authorList>
            <person name="Wang Z."/>
            <person name="Pascual-Anaya J."/>
            <person name="Zadissa A."/>
            <person name="Li W."/>
            <person name="Niimura Y."/>
            <person name="Huang Z."/>
            <person name="Li C."/>
            <person name="White S."/>
            <person name="Xiong Z."/>
            <person name="Fang D."/>
            <person name="Wang B."/>
            <person name="Ming Y."/>
            <person name="Chen Y."/>
            <person name="Zheng Y."/>
            <person name="Kuraku S."/>
            <person name="Pignatelli M."/>
            <person name="Herrero J."/>
            <person name="Beal K."/>
            <person name="Nozawa M."/>
            <person name="Li Q."/>
            <person name="Wang J."/>
            <person name="Zhang H."/>
            <person name="Yu L."/>
            <person name="Shigenobu S."/>
            <person name="Wang J."/>
            <person name="Liu J."/>
            <person name="Flicek P."/>
            <person name="Searle S."/>
            <person name="Wang J."/>
            <person name="Kuratani S."/>
            <person name="Yin Y."/>
            <person name="Aken B."/>
            <person name="Zhang G."/>
            <person name="Irie N."/>
        </authorList>
    </citation>
    <scope>NUCLEOTIDE SEQUENCE [LARGE SCALE GENOMIC DNA]</scope>
</reference>
<keyword evidence="2" id="KW-1185">Reference proteome</keyword>
<evidence type="ECO:0000313" key="2">
    <source>
        <dbReference type="Proteomes" id="UP000031443"/>
    </source>
</evidence>
<dbReference type="Proteomes" id="UP000031443">
    <property type="component" value="Unassembled WGS sequence"/>
</dbReference>
<gene>
    <name evidence="1" type="ORF">UY3_01307</name>
</gene>
<evidence type="ECO:0000313" key="1">
    <source>
        <dbReference type="EMBL" id="EMP41441.1"/>
    </source>
</evidence>
<protein>
    <submittedName>
        <fullName evidence="1">Uncharacterized protein</fullName>
    </submittedName>
</protein>
<dbReference type="EMBL" id="KB491959">
    <property type="protein sequence ID" value="EMP41441.1"/>
    <property type="molecule type" value="Genomic_DNA"/>
</dbReference>
<sequence>MGAVGSGGQYVPRPALLPAAPIDLEQRTAAFGSHDLLNLWMRQTLWAFLLTLHCAAVPEIYTHLTMYSCLCGDFRCILKPQMFAITGGRTSAFVDPVS</sequence>
<accession>M7BUC6</accession>
<dbReference type="AlphaFoldDB" id="M7BUC6"/>
<organism evidence="1 2">
    <name type="scientific">Chelonia mydas</name>
    <name type="common">Green sea-turtle</name>
    <name type="synonym">Chelonia agassizi</name>
    <dbReference type="NCBI Taxonomy" id="8469"/>
    <lineage>
        <taxon>Eukaryota</taxon>
        <taxon>Metazoa</taxon>
        <taxon>Chordata</taxon>
        <taxon>Craniata</taxon>
        <taxon>Vertebrata</taxon>
        <taxon>Euteleostomi</taxon>
        <taxon>Archelosauria</taxon>
        <taxon>Testudinata</taxon>
        <taxon>Testudines</taxon>
        <taxon>Cryptodira</taxon>
        <taxon>Durocryptodira</taxon>
        <taxon>Americhelydia</taxon>
        <taxon>Chelonioidea</taxon>
        <taxon>Cheloniidae</taxon>
        <taxon>Chelonia</taxon>
    </lineage>
</organism>
<proteinExistence type="predicted"/>
<name>M7BUC6_CHEMY</name>